<comment type="caution">
    <text evidence="2">The sequence shown here is derived from an EMBL/GenBank/DDBJ whole genome shotgun (WGS) entry which is preliminary data.</text>
</comment>
<dbReference type="Gene3D" id="1.25.40.10">
    <property type="entry name" value="Tetratricopeptide repeat domain"/>
    <property type="match status" value="2"/>
</dbReference>
<dbReference type="SUPFAM" id="SSF48452">
    <property type="entry name" value="TPR-like"/>
    <property type="match status" value="1"/>
</dbReference>
<dbReference type="EMBL" id="RBKT01000001">
    <property type="protein sequence ID" value="RKR91780.1"/>
    <property type="molecule type" value="Genomic_DNA"/>
</dbReference>
<dbReference type="Gene3D" id="1.10.10.10">
    <property type="entry name" value="Winged helix-like DNA-binding domain superfamily/Winged helix DNA-binding domain"/>
    <property type="match status" value="1"/>
</dbReference>
<reference evidence="2 3" key="1">
    <citation type="submission" date="2018-10" db="EMBL/GenBank/DDBJ databases">
        <title>Sequencing the genomes of 1000 actinobacteria strains.</title>
        <authorList>
            <person name="Klenk H.-P."/>
        </authorList>
    </citation>
    <scope>NUCLEOTIDE SEQUENCE [LARGE SCALE GENOMIC DNA]</scope>
    <source>
        <strain evidence="2 3">DSM 45175</strain>
    </source>
</reference>
<gene>
    <name evidence="2" type="ORF">BDK92_6188</name>
</gene>
<dbReference type="GO" id="GO:0016887">
    <property type="term" value="F:ATP hydrolysis activity"/>
    <property type="evidence" value="ECO:0007669"/>
    <property type="project" value="InterPro"/>
</dbReference>
<organism evidence="2 3">
    <name type="scientific">Micromonospora pisi</name>
    <dbReference type="NCBI Taxonomy" id="589240"/>
    <lineage>
        <taxon>Bacteria</taxon>
        <taxon>Bacillati</taxon>
        <taxon>Actinomycetota</taxon>
        <taxon>Actinomycetes</taxon>
        <taxon>Micromonosporales</taxon>
        <taxon>Micromonosporaceae</taxon>
        <taxon>Micromonospora</taxon>
    </lineage>
</organism>
<protein>
    <submittedName>
        <fullName evidence="2">ATP/maltotriose-dependent transcriptional regulator MalT</fullName>
    </submittedName>
</protein>
<feature type="domain" description="AAA+ ATPase" evidence="1">
    <location>
        <begin position="136"/>
        <end position="287"/>
    </location>
</feature>
<dbReference type="InterPro" id="IPR003593">
    <property type="entry name" value="AAA+_ATPase"/>
</dbReference>
<dbReference type="Pfam" id="PF13401">
    <property type="entry name" value="AAA_22"/>
    <property type="match status" value="1"/>
</dbReference>
<evidence type="ECO:0000313" key="2">
    <source>
        <dbReference type="EMBL" id="RKR91780.1"/>
    </source>
</evidence>
<dbReference type="Gene3D" id="3.40.50.300">
    <property type="entry name" value="P-loop containing nucleotide triphosphate hydrolases"/>
    <property type="match status" value="1"/>
</dbReference>
<name>A0A495JS04_9ACTN</name>
<dbReference type="PRINTS" id="PR00364">
    <property type="entry name" value="DISEASERSIST"/>
</dbReference>
<evidence type="ECO:0000259" key="1">
    <source>
        <dbReference type="SMART" id="SM00382"/>
    </source>
</evidence>
<dbReference type="InterPro" id="IPR019734">
    <property type="entry name" value="TPR_rpt"/>
</dbReference>
<proteinExistence type="predicted"/>
<dbReference type="PANTHER" id="PTHR47691:SF3">
    <property type="entry name" value="HTH-TYPE TRANSCRIPTIONAL REGULATOR RV0890C-RELATED"/>
    <property type="match status" value="1"/>
</dbReference>
<dbReference type="InterPro" id="IPR036388">
    <property type="entry name" value="WH-like_DNA-bd_sf"/>
</dbReference>
<sequence>MPSKATTPEEYVGALRQLKAWSGRSFRDLARLARERGRFLPASTLSSALQRPTLPSMDLVIAVAEACELTPDEVAEWVRLRRQLARLEAEGEPAVVAPVDTGLVTPYLLPSGPTSFVGRKAELARAGRILLAGGQSARTVLITGPAGVGKTTLAVRLAQLAVEQFPDGQLFADLRGPQPQSGNSWHVLGVFLRTLGVNSHSVPAALEDRINLYRSLLAQRSVLIVLDNAAAGRDLQGLIVSGPRTATIITSRSVLPGLDGYRVPLRMLSEAEALEMVRCIIGEERVSQEQPSAFQIVNRCARLPLAVWIAAARLAARPDMPLSALARALADEHRKLDELTVGDVAVRASIELTYAALSRPQQEALSYLAQLNTVDVAPWALAALMDVSPADAAKLLEDLVELHLLRVRYTEGASPRYQMHDLVSAFSRDRATQILTPAETERGRLRMLGGALGLACAAGNRINTDFDEVPFAAPPWSFSAQTRDAVLNDPLAWFRDEYGFLKALAEDMLPSAPLPAAGLIVALAPFMQLSGYFDDWLHLHAGALVQAPSGPIGASLRRNLGELSTIVDDYPAAERYYHASIAMLDPADEARLASTSAGLAYLYRLQSKYAEAEEFFGKAINLAGSAGNDNCLIYATTGLGVTLMEQGRLGEAATMFDKSLWRSEATGYLPGQAQAWRCLGQISRLRGDYAAAERRYRNAERISLSLGDQLTATHAACWLGDVLIKQGRAVEGRRVLAECLWIYRAAANRWGEAAALHCLAEAQLLAGRPDLAQRRAQAAVSIWTEIHSPYWLAMAKTTLRRARQRLEQSDSVSD</sequence>
<dbReference type="Proteomes" id="UP000277671">
    <property type="component" value="Unassembled WGS sequence"/>
</dbReference>
<accession>A0A495JS04</accession>
<dbReference type="SUPFAM" id="SSF52540">
    <property type="entry name" value="P-loop containing nucleoside triphosphate hydrolases"/>
    <property type="match status" value="1"/>
</dbReference>
<dbReference type="AlphaFoldDB" id="A0A495JS04"/>
<dbReference type="InterPro" id="IPR011990">
    <property type="entry name" value="TPR-like_helical_dom_sf"/>
</dbReference>
<evidence type="ECO:0000313" key="3">
    <source>
        <dbReference type="Proteomes" id="UP000277671"/>
    </source>
</evidence>
<dbReference type="SMART" id="SM00382">
    <property type="entry name" value="AAA"/>
    <property type="match status" value="1"/>
</dbReference>
<dbReference type="PANTHER" id="PTHR47691">
    <property type="entry name" value="REGULATOR-RELATED"/>
    <property type="match status" value="1"/>
</dbReference>
<dbReference type="InterPro" id="IPR027417">
    <property type="entry name" value="P-loop_NTPase"/>
</dbReference>
<dbReference type="SMART" id="SM00028">
    <property type="entry name" value="TPR"/>
    <property type="match status" value="5"/>
</dbReference>
<dbReference type="InterPro" id="IPR049945">
    <property type="entry name" value="AAA_22"/>
</dbReference>
<keyword evidence="3" id="KW-1185">Reference proteome</keyword>